<keyword evidence="4" id="KW-0326">Glycosidase</keyword>
<evidence type="ECO:0000256" key="2">
    <source>
        <dbReference type="ARBA" id="ARBA00022729"/>
    </source>
</evidence>
<evidence type="ECO:0000259" key="5">
    <source>
        <dbReference type="Pfam" id="PF17801"/>
    </source>
</evidence>
<dbReference type="InterPro" id="IPR013780">
    <property type="entry name" value="Glyco_hydro_b"/>
</dbReference>
<reference evidence="6 7" key="1">
    <citation type="submission" date="2020-08" db="EMBL/GenBank/DDBJ databases">
        <title>Genomic Encyclopedia of Type Strains, Phase III (KMG-III): the genomes of soil and plant-associated and newly described type strains.</title>
        <authorList>
            <person name="Whitman W."/>
        </authorList>
    </citation>
    <scope>NUCLEOTIDE SEQUENCE [LARGE SCALE GENOMIC DNA]</scope>
    <source>
        <strain evidence="6 7">CECT 5862</strain>
    </source>
</reference>
<dbReference type="SUPFAM" id="SSF51445">
    <property type="entry name" value="(Trans)glycosidases"/>
    <property type="match status" value="1"/>
</dbReference>
<dbReference type="Pfam" id="PF17801">
    <property type="entry name" value="Melibiase_C"/>
    <property type="match status" value="1"/>
</dbReference>
<keyword evidence="2" id="KW-0732">Signal</keyword>
<dbReference type="GO" id="GO:0005975">
    <property type="term" value="P:carbohydrate metabolic process"/>
    <property type="evidence" value="ECO:0007669"/>
    <property type="project" value="InterPro"/>
</dbReference>
<protein>
    <recommendedName>
        <fullName evidence="5">Alpha galactosidase C-terminal domain-containing protein</fullName>
    </recommendedName>
</protein>
<dbReference type="EMBL" id="JACHXK010000008">
    <property type="protein sequence ID" value="MBB3111663.1"/>
    <property type="molecule type" value="Genomic_DNA"/>
</dbReference>
<dbReference type="Gene3D" id="2.60.40.1180">
    <property type="entry name" value="Golgi alpha-mannosidase II"/>
    <property type="match status" value="1"/>
</dbReference>
<dbReference type="InterPro" id="IPR002241">
    <property type="entry name" value="Glyco_hydro_27"/>
</dbReference>
<evidence type="ECO:0000256" key="4">
    <source>
        <dbReference type="ARBA" id="ARBA00023295"/>
    </source>
</evidence>
<proteinExistence type="inferred from homology"/>
<dbReference type="InterPro" id="IPR013785">
    <property type="entry name" value="Aldolase_TIM"/>
</dbReference>
<comment type="caution">
    <text evidence="6">The sequence shown here is derived from an EMBL/GenBank/DDBJ whole genome shotgun (WGS) entry which is preliminary data.</text>
</comment>
<gene>
    <name evidence="6" type="ORF">FHS18_003731</name>
</gene>
<evidence type="ECO:0000256" key="1">
    <source>
        <dbReference type="ARBA" id="ARBA00009743"/>
    </source>
</evidence>
<evidence type="ECO:0000256" key="3">
    <source>
        <dbReference type="ARBA" id="ARBA00022801"/>
    </source>
</evidence>
<keyword evidence="7" id="KW-1185">Reference proteome</keyword>
<dbReference type="PANTHER" id="PTHR11452">
    <property type="entry name" value="ALPHA-GALACTOSIDASE/ALPHA-N-ACETYLGALACTOSAMINIDASE"/>
    <property type="match status" value="1"/>
</dbReference>
<evidence type="ECO:0000313" key="7">
    <source>
        <dbReference type="Proteomes" id="UP000570361"/>
    </source>
</evidence>
<dbReference type="InterPro" id="IPR041233">
    <property type="entry name" value="Melibiase_C"/>
</dbReference>
<dbReference type="Gene3D" id="3.20.20.70">
    <property type="entry name" value="Aldolase class I"/>
    <property type="match status" value="1"/>
</dbReference>
<dbReference type="PANTHER" id="PTHR11452:SF75">
    <property type="entry name" value="ALPHA-GALACTOSIDASE MEL1"/>
    <property type="match status" value="1"/>
</dbReference>
<comment type="similarity">
    <text evidence="1">Belongs to the glycosyl hydrolase 27 family.</text>
</comment>
<evidence type="ECO:0000313" key="6">
    <source>
        <dbReference type="EMBL" id="MBB3111663.1"/>
    </source>
</evidence>
<feature type="domain" description="Alpha galactosidase C-terminal" evidence="5">
    <location>
        <begin position="637"/>
        <end position="704"/>
    </location>
</feature>
<name>A0A7W5AZJ2_9BACL</name>
<sequence>MMKSNILSSMARKRGKLLPFVLSVIMLGTVLFQLPIQQVDAAVYTYNQTTVDDTTSATTITNGSVRIIFNKTTGLADFYWNSAKKAGGMYAEFASTATFKAKDYTSHTFSTADVATFVDGHGVGTRITFVHQASGKQDIRQHFYLYDGEPFFFTDINVTGTASISSGYMAPLKSDGGATSINASANKRALVVPFDNDQWVRYDAKPANSSAQSYEVFATYDNDSRNGLIFGSITHDTWKTGIWYYGTGNNVTELQVYGGVADSATRDKDGHGKLTGTSLWSPKIFVGYYADWRTGMEEYGRVNATQSGTLAWNGGVPFGWNSWGSVQTNLNYTNAVATSNWVKNNLQNNNFVNNNTVYINLDSYWDNLSDTELTNFVNTVHANGQKAGIYWAPFVYWGDNMSQTVEGSSYTYGDIVLKRADGSHWDKSLDGAYPVDPTHPGAKQRINHYIDKFKAKGFDYIKLDFLTHGSLEGHHADVNVKTGIQAYNMGMAYIRDRIAGTMFISLSIAPIFPSQYGHARRISCDVYGDLSGSSTSSEYLLNSLTYGWWQNGTIYKYTDPDHMVLKSNTEEARSRVNSAVIAGTVFLNGNDLTQSAEQGRALQLLTNNSVNEVARKGKAFRAVEGNTGSAAADAFVLQDGSAYYLALFNYSLTSARTVSLSLARAGLSGSATYTVSDLWSGTTSTASGTLNVQLAAGQSKLLKLN</sequence>
<accession>A0A7W5AZJ2</accession>
<dbReference type="InterPro" id="IPR017853">
    <property type="entry name" value="GH"/>
</dbReference>
<organism evidence="6 7">
    <name type="scientific">Paenibacillus phyllosphaerae</name>
    <dbReference type="NCBI Taxonomy" id="274593"/>
    <lineage>
        <taxon>Bacteria</taxon>
        <taxon>Bacillati</taxon>
        <taxon>Bacillota</taxon>
        <taxon>Bacilli</taxon>
        <taxon>Bacillales</taxon>
        <taxon>Paenibacillaceae</taxon>
        <taxon>Paenibacillus</taxon>
    </lineage>
</organism>
<dbReference type="Proteomes" id="UP000570361">
    <property type="component" value="Unassembled WGS sequence"/>
</dbReference>
<dbReference type="AlphaFoldDB" id="A0A7W5AZJ2"/>
<dbReference type="SUPFAM" id="SSF51011">
    <property type="entry name" value="Glycosyl hydrolase domain"/>
    <property type="match status" value="1"/>
</dbReference>
<keyword evidence="3" id="KW-0378">Hydrolase</keyword>
<dbReference type="RefSeq" id="WP_183601530.1">
    <property type="nucleotide sequence ID" value="NZ_JACHXK010000008.1"/>
</dbReference>
<dbReference type="GO" id="GO:0004553">
    <property type="term" value="F:hydrolase activity, hydrolyzing O-glycosyl compounds"/>
    <property type="evidence" value="ECO:0007669"/>
    <property type="project" value="InterPro"/>
</dbReference>